<dbReference type="Pfam" id="PF01426">
    <property type="entry name" value="BAH"/>
    <property type="match status" value="1"/>
</dbReference>
<dbReference type="GO" id="GO:0003682">
    <property type="term" value="F:chromatin binding"/>
    <property type="evidence" value="ECO:0007669"/>
    <property type="project" value="InterPro"/>
</dbReference>
<dbReference type="Proteomes" id="UP000189703">
    <property type="component" value="Unplaced"/>
</dbReference>
<sequence>MSTDGHGFVEWKEQFVSQERGSRVVHYFLKDVAGNSVLAVVGTERSLRHMVYVVSSDFLLGFRSQNSTNTCFKWRSRREVVDWLTSMLVKKQPSADSSKSPTNDSTQATGFSDFATNRVDVTESHPPDRTGRFARKLKGHDSDIVWSGVAWTCGKQLMHYPAFCRNGITITIHSFVLVMAKEEDHYLAYLEDMYEDKKGHKKVRVRWFHHNQEVKSVVLLPRPHPREVFFTPYAQVISAECVDGPATILTPEHYEKCLATLAHISGARVYLCFRQFKNNKVKLFDISKLRGYFDQTILSCLDPSPLFKQNLTFHNPTTEEEEDFSQEGTVKQGAKRTRSCRGRHRFLMDHSNVRVSARGNTMAACGPAYDNLKFRLSGRRPLSVKCVRPHPLRTPHFKVDEKVEILCQDSGIRGCWFRCTVLQASHKQLKVQYDDVQNEDGSGNLEEWVPAFRLAAPDKLGMRCSGRLTVRPCPPLKESTDGSFEIGAPVDAWWSDGWWEGVVTGVDDGDGSLQVYFPGEDVFSTFQKENLRSSKDWFENQWVDIKAKPDILSAISAAVSPGTKLSGSTTIAKGADSGGSAMSDHELPTIKLETVEEDKQDLAGGFIGSDVPAEDVKWVTLRKRQRIEDEDRYGNSGDHDENDRDDDDDGDANDVDNNVDKLTIKEDFQAPDHKCESIEVMEVAV</sequence>
<accession>A0A1U8B3E2</accession>
<feature type="compositionally biased region" description="Basic and acidic residues" evidence="1">
    <location>
        <begin position="629"/>
        <end position="642"/>
    </location>
</feature>
<dbReference type="InParanoid" id="A0A1U8B3E2"/>
<dbReference type="eggNOG" id="ENOG502QSIN">
    <property type="taxonomic scope" value="Eukaryota"/>
</dbReference>
<feature type="compositionally biased region" description="Acidic residues" evidence="1">
    <location>
        <begin position="643"/>
        <end position="654"/>
    </location>
</feature>
<feature type="domain" description="BAH" evidence="2">
    <location>
        <begin position="168"/>
        <end position="287"/>
    </location>
</feature>
<gene>
    <name evidence="4" type="primary">LOC104606611</name>
</gene>
<evidence type="ECO:0000313" key="3">
    <source>
        <dbReference type="Proteomes" id="UP000189703"/>
    </source>
</evidence>
<dbReference type="PROSITE" id="PS51038">
    <property type="entry name" value="BAH"/>
    <property type="match status" value="1"/>
</dbReference>
<reference evidence="4" key="1">
    <citation type="submission" date="2025-08" db="UniProtKB">
        <authorList>
            <consortium name="RefSeq"/>
        </authorList>
    </citation>
    <scope>IDENTIFICATION</scope>
</reference>
<dbReference type="OrthoDB" id="1883212at2759"/>
<dbReference type="InterPro" id="IPR014002">
    <property type="entry name" value="Agenet_dom_plant"/>
</dbReference>
<name>A0A1U8B3E2_NELNU</name>
<feature type="region of interest" description="Disordered" evidence="1">
    <location>
        <begin position="629"/>
        <end position="673"/>
    </location>
</feature>
<organism evidence="3 4">
    <name type="scientific">Nelumbo nucifera</name>
    <name type="common">Sacred lotus</name>
    <dbReference type="NCBI Taxonomy" id="4432"/>
    <lineage>
        <taxon>Eukaryota</taxon>
        <taxon>Viridiplantae</taxon>
        <taxon>Streptophyta</taxon>
        <taxon>Embryophyta</taxon>
        <taxon>Tracheophyta</taxon>
        <taxon>Spermatophyta</taxon>
        <taxon>Magnoliopsida</taxon>
        <taxon>Proteales</taxon>
        <taxon>Nelumbonaceae</taxon>
        <taxon>Nelumbo</taxon>
    </lineage>
</organism>
<dbReference type="Gene3D" id="2.30.30.490">
    <property type="match status" value="1"/>
</dbReference>
<dbReference type="PANTHER" id="PTHR31917">
    <property type="entry name" value="AGENET DOMAIN-CONTAINING PROTEIN-RELATED"/>
    <property type="match status" value="1"/>
</dbReference>
<dbReference type="KEGG" id="nnu:104606611"/>
<keyword evidence="3" id="KW-1185">Reference proteome</keyword>
<dbReference type="InterPro" id="IPR001025">
    <property type="entry name" value="BAH_dom"/>
</dbReference>
<dbReference type="InterPro" id="IPR008395">
    <property type="entry name" value="Agenet-like_dom"/>
</dbReference>
<dbReference type="OMA" id="CENDHHF"/>
<dbReference type="SMART" id="SM00743">
    <property type="entry name" value="Agenet"/>
    <property type="match status" value="2"/>
</dbReference>
<dbReference type="GeneID" id="104606611"/>
<dbReference type="SMART" id="SM00439">
    <property type="entry name" value="BAH"/>
    <property type="match status" value="1"/>
</dbReference>
<feature type="compositionally biased region" description="Basic and acidic residues" evidence="1">
    <location>
        <begin position="658"/>
        <end position="673"/>
    </location>
</feature>
<feature type="region of interest" description="Disordered" evidence="1">
    <location>
        <begin position="563"/>
        <end position="584"/>
    </location>
</feature>
<dbReference type="CDD" id="cd04721">
    <property type="entry name" value="BAH_plant_1"/>
    <property type="match status" value="1"/>
</dbReference>
<dbReference type="CDD" id="cd20405">
    <property type="entry name" value="Tudor_Agenet_AtDUF_rpt1_3"/>
    <property type="match status" value="1"/>
</dbReference>
<evidence type="ECO:0000313" key="4">
    <source>
        <dbReference type="RefSeq" id="XP_010270209.1"/>
    </source>
</evidence>
<proteinExistence type="predicted"/>
<dbReference type="PANTHER" id="PTHR31917:SF101">
    <property type="entry name" value="OS07G0607300 PROTEIN"/>
    <property type="match status" value="1"/>
</dbReference>
<protein>
    <submittedName>
        <fullName evidence="4">Uncharacterized protein LOC104606611</fullName>
    </submittedName>
</protein>
<dbReference type="RefSeq" id="XP_010270209.1">
    <property type="nucleotide sequence ID" value="XM_010271907.2"/>
</dbReference>
<dbReference type="FunCoup" id="A0A1U8B3E2">
    <property type="interactions" value="2816"/>
</dbReference>
<dbReference type="InterPro" id="IPR043151">
    <property type="entry name" value="BAH_sf"/>
</dbReference>
<evidence type="ECO:0000259" key="2">
    <source>
        <dbReference type="PROSITE" id="PS51038"/>
    </source>
</evidence>
<evidence type="ECO:0000256" key="1">
    <source>
        <dbReference type="SAM" id="MobiDB-lite"/>
    </source>
</evidence>
<dbReference type="AlphaFoldDB" id="A0A1U8B3E2"/>
<dbReference type="Pfam" id="PF05641">
    <property type="entry name" value="Agenet"/>
    <property type="match status" value="1"/>
</dbReference>